<dbReference type="EMBL" id="LIBO01000342">
    <property type="protein sequence ID" value="KRO59909.1"/>
    <property type="molecule type" value="Genomic_DNA"/>
</dbReference>
<protein>
    <recommendedName>
        <fullName evidence="3">DUF2281 domain-containing protein</fullName>
    </recommendedName>
</protein>
<evidence type="ECO:0000313" key="1">
    <source>
        <dbReference type="EMBL" id="KRO59909.1"/>
    </source>
</evidence>
<evidence type="ECO:0000313" key="2">
    <source>
        <dbReference type="Proteomes" id="UP000051269"/>
    </source>
</evidence>
<gene>
    <name evidence="1" type="ORF">ABR82_02230</name>
</gene>
<reference evidence="1 2" key="1">
    <citation type="submission" date="2015-10" db="EMBL/GenBank/DDBJ databases">
        <title>Metagenome-Assembled Genomes uncover a global brackish microbiome.</title>
        <authorList>
            <person name="Hugerth L.W."/>
            <person name="Larsson J."/>
            <person name="Alneberg J."/>
            <person name="Lindh M.V."/>
            <person name="Legrand C."/>
            <person name="Pinhassi J."/>
            <person name="Andersson A.F."/>
        </authorList>
    </citation>
    <scope>NUCLEOTIDE SEQUENCE [LARGE SCALE GENOMIC DNA]</scope>
    <source>
        <strain evidence="1">BACL18 MAG-120507-bin52</strain>
    </source>
</reference>
<dbReference type="AlphaFoldDB" id="A0A0R2RC32"/>
<name>A0A0R2RC32_9BACT</name>
<sequence>MSVGEIKEAVGKLTPAELAEVSAFIAHKEAKDWDAKIDADFAPGGRLASVLEEVKADYKAGRTRDLP</sequence>
<dbReference type="Proteomes" id="UP000051269">
    <property type="component" value="Unassembled WGS sequence"/>
</dbReference>
<accession>A0A0R2RC32</accession>
<comment type="caution">
    <text evidence="1">The sequence shown here is derived from an EMBL/GenBank/DDBJ whole genome shotgun (WGS) entry which is preliminary data.</text>
</comment>
<evidence type="ECO:0008006" key="3">
    <source>
        <dbReference type="Google" id="ProtNLM"/>
    </source>
</evidence>
<organism evidence="1 2">
    <name type="scientific">Verrucomicrobia subdivision 6 bacterium BACL9 MAG-120507-bin52</name>
    <dbReference type="NCBI Taxonomy" id="1655590"/>
    <lineage>
        <taxon>Bacteria</taxon>
        <taxon>Pseudomonadati</taxon>
        <taxon>Verrucomicrobiota</taxon>
        <taxon>Verrucomicrobiia</taxon>
        <taxon>Verrucomicrobiales</taxon>
        <taxon>Verrucomicrobia subdivision 6</taxon>
    </lineage>
</organism>
<proteinExistence type="predicted"/>